<dbReference type="Gene3D" id="1.10.150.130">
    <property type="match status" value="1"/>
</dbReference>
<dbReference type="InterPro" id="IPR050090">
    <property type="entry name" value="Tyrosine_recombinase_XerCD"/>
</dbReference>
<feature type="domain" description="Core-binding (CB)" evidence="7">
    <location>
        <begin position="7"/>
        <end position="87"/>
    </location>
</feature>
<dbReference type="InterPro" id="IPR004107">
    <property type="entry name" value="Integrase_SAM-like_N"/>
</dbReference>
<dbReference type="SUPFAM" id="SSF56349">
    <property type="entry name" value="DNA breaking-rejoining enzymes"/>
    <property type="match status" value="1"/>
</dbReference>
<evidence type="ECO:0000313" key="9">
    <source>
        <dbReference type="Proteomes" id="UP000034175"/>
    </source>
</evidence>
<dbReference type="GO" id="GO:0003677">
    <property type="term" value="F:DNA binding"/>
    <property type="evidence" value="ECO:0007669"/>
    <property type="project" value="UniProtKB-UniRule"/>
</dbReference>
<protein>
    <submittedName>
        <fullName evidence="8">Phage integrase family protein</fullName>
    </submittedName>
</protein>
<dbReference type="InterPro" id="IPR002104">
    <property type="entry name" value="Integrase_catalytic"/>
</dbReference>
<dbReference type="InterPro" id="IPR011010">
    <property type="entry name" value="DNA_brk_join_enz"/>
</dbReference>
<evidence type="ECO:0000256" key="1">
    <source>
        <dbReference type="ARBA" id="ARBA00008857"/>
    </source>
</evidence>
<evidence type="ECO:0000259" key="7">
    <source>
        <dbReference type="PROSITE" id="PS51900"/>
    </source>
</evidence>
<dbReference type="InterPro" id="IPR013762">
    <property type="entry name" value="Integrase-like_cat_sf"/>
</dbReference>
<evidence type="ECO:0000256" key="2">
    <source>
        <dbReference type="ARBA" id="ARBA00022908"/>
    </source>
</evidence>
<proteinExistence type="inferred from homology"/>
<dbReference type="InterPro" id="IPR044068">
    <property type="entry name" value="CB"/>
</dbReference>
<evidence type="ECO:0000259" key="6">
    <source>
        <dbReference type="PROSITE" id="PS51898"/>
    </source>
</evidence>
<dbReference type="PANTHER" id="PTHR30349:SF64">
    <property type="entry name" value="PROPHAGE INTEGRASE INTD-RELATED"/>
    <property type="match status" value="1"/>
</dbReference>
<dbReference type="GO" id="GO:0015074">
    <property type="term" value="P:DNA integration"/>
    <property type="evidence" value="ECO:0007669"/>
    <property type="project" value="UniProtKB-KW"/>
</dbReference>
<comment type="similarity">
    <text evidence="1">Belongs to the 'phage' integrase family.</text>
</comment>
<dbReference type="PROSITE" id="PS51900">
    <property type="entry name" value="CB"/>
    <property type="match status" value="1"/>
</dbReference>
<dbReference type="Proteomes" id="UP000034175">
    <property type="component" value="Unassembled WGS sequence"/>
</dbReference>
<keyword evidence="2" id="KW-0229">DNA integration</keyword>
<dbReference type="NCBIfam" id="NF040815">
    <property type="entry name" value="recomb_XerA_Arch"/>
    <property type="match status" value="1"/>
</dbReference>
<reference evidence="8 9" key="1">
    <citation type="journal article" date="2015" name="Nature">
        <title>rRNA introns, odd ribosomes, and small enigmatic genomes across a large radiation of phyla.</title>
        <authorList>
            <person name="Brown C.T."/>
            <person name="Hug L.A."/>
            <person name="Thomas B.C."/>
            <person name="Sharon I."/>
            <person name="Castelle C.J."/>
            <person name="Singh A."/>
            <person name="Wilkins M.J."/>
            <person name="Williams K.H."/>
            <person name="Banfield J.F."/>
        </authorList>
    </citation>
    <scope>NUCLEOTIDE SEQUENCE [LARGE SCALE GENOMIC DNA]</scope>
</reference>
<name>A0A0G1R9V7_9BACT</name>
<dbReference type="Gene3D" id="1.10.443.10">
    <property type="entry name" value="Intergrase catalytic core"/>
    <property type="match status" value="1"/>
</dbReference>
<dbReference type="GO" id="GO:0006310">
    <property type="term" value="P:DNA recombination"/>
    <property type="evidence" value="ECO:0007669"/>
    <property type="project" value="UniProtKB-KW"/>
</dbReference>
<sequence length="280" mass="32054">MNTHYRPSRDPIILLRQEMKLRGLSQKTVKSYLQYITACLAFARKNPKEIGGTDVRAYLENLADKQYSASTLNTAYSALLFYFQTILRRNFFVSIPRIKKPRTLPAVITKQEVRRMIEGIKNPKHQCVIQLLYGTGMRVGELVRLRMWDIDFERNLIGVVRGKGAKDRLVLLPKTLVPILRKQRQLKKNGDFLFTNTRGDRLTEATIQKIVFSAARNAGITKNVTPHTLRHSFATHLLEAGVDIRIIQELLGHAKLATTQIYTHVARNTLQHVQSPLDLV</sequence>
<organism evidence="8 9">
    <name type="scientific">Candidatus Magasanikbacteria bacterium GW2011_GWA2_46_17</name>
    <dbReference type="NCBI Taxonomy" id="1619042"/>
    <lineage>
        <taxon>Bacteria</taxon>
        <taxon>Candidatus Magasanikiibacteriota</taxon>
    </lineage>
</organism>
<comment type="caution">
    <text evidence="8">The sequence shown here is derived from an EMBL/GenBank/DDBJ whole genome shotgun (WGS) entry which is preliminary data.</text>
</comment>
<dbReference type="Pfam" id="PF00589">
    <property type="entry name" value="Phage_integrase"/>
    <property type="match status" value="1"/>
</dbReference>
<evidence type="ECO:0000256" key="3">
    <source>
        <dbReference type="ARBA" id="ARBA00023125"/>
    </source>
</evidence>
<evidence type="ECO:0000256" key="5">
    <source>
        <dbReference type="PROSITE-ProRule" id="PRU01248"/>
    </source>
</evidence>
<dbReference type="PANTHER" id="PTHR30349">
    <property type="entry name" value="PHAGE INTEGRASE-RELATED"/>
    <property type="match status" value="1"/>
</dbReference>
<keyword evidence="4" id="KW-0233">DNA recombination</keyword>
<dbReference type="PROSITE" id="PS51898">
    <property type="entry name" value="TYR_RECOMBINASE"/>
    <property type="match status" value="1"/>
</dbReference>
<dbReference type="AlphaFoldDB" id="A0A0G1R9V7"/>
<keyword evidence="3 5" id="KW-0238">DNA-binding</keyword>
<evidence type="ECO:0000256" key="4">
    <source>
        <dbReference type="ARBA" id="ARBA00023172"/>
    </source>
</evidence>
<feature type="domain" description="Tyr recombinase" evidence="6">
    <location>
        <begin position="103"/>
        <end position="278"/>
    </location>
</feature>
<evidence type="ECO:0000313" key="8">
    <source>
        <dbReference type="EMBL" id="KKU26818.1"/>
    </source>
</evidence>
<gene>
    <name evidence="8" type="ORF">UX39_C0006G0030</name>
</gene>
<dbReference type="InterPro" id="IPR010998">
    <property type="entry name" value="Integrase_recombinase_N"/>
</dbReference>
<dbReference type="EMBL" id="LCMA01000006">
    <property type="protein sequence ID" value="KKU26818.1"/>
    <property type="molecule type" value="Genomic_DNA"/>
</dbReference>
<accession>A0A0G1R9V7</accession>
<dbReference type="Pfam" id="PF13495">
    <property type="entry name" value="Phage_int_SAM_4"/>
    <property type="match status" value="1"/>
</dbReference>